<keyword evidence="1" id="KW-1133">Transmembrane helix</keyword>
<evidence type="ECO:0000256" key="1">
    <source>
        <dbReference type="SAM" id="Phobius"/>
    </source>
</evidence>
<evidence type="ECO:0000313" key="3">
    <source>
        <dbReference type="Proteomes" id="UP000256661"/>
    </source>
</evidence>
<organism evidence="2 3">
    <name type="scientific">Thermomonospora umbrina</name>
    <dbReference type="NCBI Taxonomy" id="111806"/>
    <lineage>
        <taxon>Bacteria</taxon>
        <taxon>Bacillati</taxon>
        <taxon>Actinomycetota</taxon>
        <taxon>Actinomycetes</taxon>
        <taxon>Streptosporangiales</taxon>
        <taxon>Thermomonosporaceae</taxon>
        <taxon>Thermomonospora</taxon>
    </lineage>
</organism>
<keyword evidence="1" id="KW-0472">Membrane</keyword>
<proteinExistence type="predicted"/>
<keyword evidence="1" id="KW-0812">Transmembrane</keyword>
<dbReference type="RefSeq" id="WP_116022748.1">
    <property type="nucleotide sequence ID" value="NZ_QTTT01000001.1"/>
</dbReference>
<comment type="caution">
    <text evidence="2">The sequence shown here is derived from an EMBL/GenBank/DDBJ whole genome shotgun (WGS) entry which is preliminary data.</text>
</comment>
<sequence length="72" mass="7812">MDAFGIGLIAALLLLGVMGAWPALEGLLPHLADSRDWPNEVRARRIRRMRLTVGLTALTLIAVPIAWGTLLP</sequence>
<accession>A0A3D9SMS0</accession>
<feature type="transmembrane region" description="Helical" evidence="1">
    <location>
        <begin position="49"/>
        <end position="70"/>
    </location>
</feature>
<dbReference type="EMBL" id="QTTT01000001">
    <property type="protein sequence ID" value="REE97226.1"/>
    <property type="molecule type" value="Genomic_DNA"/>
</dbReference>
<keyword evidence="3" id="KW-1185">Reference proteome</keyword>
<protein>
    <submittedName>
        <fullName evidence="2">Uncharacterized protein</fullName>
    </submittedName>
</protein>
<feature type="transmembrane region" description="Helical" evidence="1">
    <location>
        <begin position="6"/>
        <end position="28"/>
    </location>
</feature>
<evidence type="ECO:0000313" key="2">
    <source>
        <dbReference type="EMBL" id="REE97226.1"/>
    </source>
</evidence>
<gene>
    <name evidence="2" type="ORF">DFJ69_2690</name>
</gene>
<name>A0A3D9SMS0_9ACTN</name>
<dbReference type="AlphaFoldDB" id="A0A3D9SMS0"/>
<reference evidence="2 3" key="1">
    <citation type="submission" date="2018-08" db="EMBL/GenBank/DDBJ databases">
        <title>Sequencing the genomes of 1000 actinobacteria strains.</title>
        <authorList>
            <person name="Klenk H.-P."/>
        </authorList>
    </citation>
    <scope>NUCLEOTIDE SEQUENCE [LARGE SCALE GENOMIC DNA]</scope>
    <source>
        <strain evidence="2 3">DSM 43927</strain>
    </source>
</reference>
<dbReference type="Proteomes" id="UP000256661">
    <property type="component" value="Unassembled WGS sequence"/>
</dbReference>